<dbReference type="Pfam" id="PF01648">
    <property type="entry name" value="ACPS"/>
    <property type="match status" value="1"/>
</dbReference>
<dbReference type="InterPro" id="IPR008278">
    <property type="entry name" value="4-PPantetheinyl_Trfase_dom"/>
</dbReference>
<accession>A0A918VMF9</accession>
<name>A0A918VMF9_9GAMM</name>
<dbReference type="AlphaFoldDB" id="A0A918VMF9"/>
<dbReference type="GO" id="GO:0008897">
    <property type="term" value="F:holo-[acyl-carrier-protein] synthase activity"/>
    <property type="evidence" value="ECO:0007669"/>
    <property type="project" value="InterPro"/>
</dbReference>
<sequence length="288" mass="32671">MSAVQALAWRDIQLASPNDVHVWLVNTEDFSAGDALAEFKQHLEEDEIVRLNAYRFAHDQHRFLVSRWLRHCVLSHYLQGASLDCPNATTNRQRINVRHSPQGKPRLTHFNADAFGFSMSHSHPYVVMTVSHRTAIGVDMELLPDDAVRPDAWFGIASSFFAPHEVDSIKRMPVERQYRHFLEYWTIKESVIKACGTTLHHALSEVICDMSADSVLATVPASRVERTYTDLEIDQIQVLGACLVTVSAASFEPSPPLRTSVFSLHEGLQCRPLHYERIRRTSRARGEA</sequence>
<evidence type="ECO:0000256" key="2">
    <source>
        <dbReference type="ARBA" id="ARBA00022679"/>
    </source>
</evidence>
<comment type="caution">
    <text evidence="4">The sequence shown here is derived from an EMBL/GenBank/DDBJ whole genome shotgun (WGS) entry which is preliminary data.</text>
</comment>
<comment type="similarity">
    <text evidence="1">Belongs to the P-Pant transferase superfamily. Gsp/Sfp/HetI/AcpT family.</text>
</comment>
<dbReference type="PANTHER" id="PTHR12215:SF10">
    <property type="entry name" value="L-AMINOADIPATE-SEMIALDEHYDE DEHYDROGENASE-PHOSPHOPANTETHEINYL TRANSFERASE"/>
    <property type="match status" value="1"/>
</dbReference>
<evidence type="ECO:0000313" key="5">
    <source>
        <dbReference type="Proteomes" id="UP000614811"/>
    </source>
</evidence>
<dbReference type="PANTHER" id="PTHR12215">
    <property type="entry name" value="PHOSPHOPANTETHEINE TRANSFERASE"/>
    <property type="match status" value="1"/>
</dbReference>
<evidence type="ECO:0000256" key="1">
    <source>
        <dbReference type="ARBA" id="ARBA00010990"/>
    </source>
</evidence>
<dbReference type="SUPFAM" id="SSF56214">
    <property type="entry name" value="4'-phosphopantetheinyl transferase"/>
    <property type="match status" value="2"/>
</dbReference>
<protein>
    <recommendedName>
        <fullName evidence="3">4'-phosphopantetheinyl transferase domain-containing protein</fullName>
    </recommendedName>
</protein>
<dbReference type="EMBL" id="BMXA01000002">
    <property type="protein sequence ID" value="GHA08232.1"/>
    <property type="molecule type" value="Genomic_DNA"/>
</dbReference>
<dbReference type="InterPro" id="IPR037143">
    <property type="entry name" value="4-PPantetheinyl_Trfase_dom_sf"/>
</dbReference>
<keyword evidence="5" id="KW-1185">Reference proteome</keyword>
<dbReference type="GO" id="GO:0005829">
    <property type="term" value="C:cytosol"/>
    <property type="evidence" value="ECO:0007669"/>
    <property type="project" value="TreeGrafter"/>
</dbReference>
<reference evidence="4" key="2">
    <citation type="submission" date="2020-09" db="EMBL/GenBank/DDBJ databases">
        <authorList>
            <person name="Sun Q."/>
            <person name="Kim S."/>
        </authorList>
    </citation>
    <scope>NUCLEOTIDE SEQUENCE</scope>
    <source>
        <strain evidence="4">KCTC 12711</strain>
    </source>
</reference>
<dbReference type="Proteomes" id="UP000614811">
    <property type="component" value="Unassembled WGS sequence"/>
</dbReference>
<feature type="domain" description="4'-phosphopantetheinyl transferase" evidence="3">
    <location>
        <begin position="135"/>
        <end position="205"/>
    </location>
</feature>
<organism evidence="4 5">
    <name type="scientific">Arenicella chitinivorans</name>
    <dbReference type="NCBI Taxonomy" id="1329800"/>
    <lineage>
        <taxon>Bacteria</taxon>
        <taxon>Pseudomonadati</taxon>
        <taxon>Pseudomonadota</taxon>
        <taxon>Gammaproteobacteria</taxon>
        <taxon>Arenicellales</taxon>
        <taxon>Arenicellaceae</taxon>
        <taxon>Arenicella</taxon>
    </lineage>
</organism>
<dbReference type="RefSeq" id="WP_189399921.1">
    <property type="nucleotide sequence ID" value="NZ_BMXA01000002.1"/>
</dbReference>
<proteinExistence type="inferred from homology"/>
<dbReference type="GO" id="GO:0019878">
    <property type="term" value="P:lysine biosynthetic process via aminoadipic acid"/>
    <property type="evidence" value="ECO:0007669"/>
    <property type="project" value="TreeGrafter"/>
</dbReference>
<keyword evidence="2" id="KW-0808">Transferase</keyword>
<reference evidence="4" key="1">
    <citation type="journal article" date="2014" name="Int. J. Syst. Evol. Microbiol.">
        <title>Complete genome sequence of Corynebacterium casei LMG S-19264T (=DSM 44701T), isolated from a smear-ripened cheese.</title>
        <authorList>
            <consortium name="US DOE Joint Genome Institute (JGI-PGF)"/>
            <person name="Walter F."/>
            <person name="Albersmeier A."/>
            <person name="Kalinowski J."/>
            <person name="Ruckert C."/>
        </authorList>
    </citation>
    <scope>NUCLEOTIDE SEQUENCE</scope>
    <source>
        <strain evidence="4">KCTC 12711</strain>
    </source>
</reference>
<gene>
    <name evidence="4" type="ORF">GCM10008090_17600</name>
</gene>
<evidence type="ECO:0000259" key="3">
    <source>
        <dbReference type="Pfam" id="PF01648"/>
    </source>
</evidence>
<dbReference type="GO" id="GO:0000287">
    <property type="term" value="F:magnesium ion binding"/>
    <property type="evidence" value="ECO:0007669"/>
    <property type="project" value="InterPro"/>
</dbReference>
<evidence type="ECO:0000313" key="4">
    <source>
        <dbReference type="EMBL" id="GHA08232.1"/>
    </source>
</evidence>
<dbReference type="InterPro" id="IPR050559">
    <property type="entry name" value="P-Pant_transferase_sf"/>
</dbReference>
<dbReference type="Gene3D" id="3.90.470.20">
    <property type="entry name" value="4'-phosphopantetheinyl transferase domain"/>
    <property type="match status" value="2"/>
</dbReference>